<dbReference type="SMART" id="SM00316">
    <property type="entry name" value="S1"/>
    <property type="match status" value="1"/>
</dbReference>
<evidence type="ECO:0000256" key="3">
    <source>
        <dbReference type="ARBA" id="ARBA00022722"/>
    </source>
</evidence>
<proteinExistence type="inferred from homology"/>
<evidence type="ECO:0000259" key="9">
    <source>
        <dbReference type="PROSITE" id="PS50126"/>
    </source>
</evidence>
<dbReference type="InterPro" id="IPR040476">
    <property type="entry name" value="CSD2"/>
</dbReference>
<protein>
    <recommendedName>
        <fullName evidence="7">Ribonuclease R</fullName>
        <shortName evidence="7">RNase R</shortName>
        <ecNumber evidence="7">3.1.13.1</ecNumber>
    </recommendedName>
</protein>
<evidence type="ECO:0000256" key="2">
    <source>
        <dbReference type="ARBA" id="ARBA00022490"/>
    </source>
</evidence>
<dbReference type="Proteomes" id="UP001595528">
    <property type="component" value="Unassembled WGS sequence"/>
</dbReference>
<dbReference type="SUPFAM" id="SSF50249">
    <property type="entry name" value="Nucleic acid-binding proteins"/>
    <property type="match status" value="2"/>
</dbReference>
<dbReference type="Pfam" id="PF00773">
    <property type="entry name" value="RNB"/>
    <property type="match status" value="1"/>
</dbReference>
<accession>A0ABV7KWT7</accession>
<dbReference type="InterPro" id="IPR050180">
    <property type="entry name" value="RNR_Ribonuclease"/>
</dbReference>
<dbReference type="PANTHER" id="PTHR23355">
    <property type="entry name" value="RIBONUCLEASE"/>
    <property type="match status" value="1"/>
</dbReference>
<evidence type="ECO:0000256" key="4">
    <source>
        <dbReference type="ARBA" id="ARBA00022801"/>
    </source>
</evidence>
<comment type="subcellular location">
    <subcellularLocation>
        <location evidence="7">Cytoplasm</location>
    </subcellularLocation>
</comment>
<dbReference type="InterPro" id="IPR001900">
    <property type="entry name" value="RNase_II/R"/>
</dbReference>
<sequence>MADRSRDGGVPSRQQILDFVAGAQSRVGKREIARHFKVKGDDRAALKELLREMEAEGAIGRGHRRQIHAAERLPAVTPLQVARIDAQGDLVAEPLRWDSEGPAPGVVLEAEARPRGRGGRRPQRAQDRLSVGDRVLARVEFDPEDGYRGRVIEVIGRGPSRIVAVFRNGPNGPQVTAMDRKNRRDYPVAGDLPEGLADGDVVVADAAPRPVRGRPSVSIAERVGQMHDPKAFSLVAIARHEIPTEFPQAAIAEAEKARTPPLGQREDLRGLPLVTIDPEDARDHDDAVWAQPLDGKGEPLAADAKDAPAGWHLIAAIADVAQFVRPGSALDAEARNRGNSVYFPDRVVPMLPERLSAGLCSLVPGKVRACLAVHLWIDTAGRLQRHRITRALMKSAASLTYAQAQAAEDGTGDPALQPLHDAALRHLFDAYRALRQAREDRGALDIELPERQVIIGPDGHLQAVQPRARFDAHRMIEEFMILANVAAARSLAAHGPVGVYRAHEEPDPMKIEGLREALQGLGLNLARGQAIRPKVLNRVLEQAKGHPSERLVNELILRSQTQAYYAIENPGHFGLALPQYSHFTSPIRRYADLMAHRLLIGGLGLGRGGYPKVDAEGMAQACAHISMTERRAMLAEREAMDRFATAFVARQVGREVSGRISGVTRAGLFVQLDESGADGLVPMSGIGREYFRFDEVRHQVVGSDTGTVHTLGDPVIVEIRGVDQVTNSVELRLVQNRAGGAGRPARPGKGDDRKAPGLKSKAPKSKLKAAKAARKAARKAGTKAAKGSKPKRAGGKGGRPGGR</sequence>
<comment type="function">
    <text evidence="7">3'-5' exoribonuclease that releases 5'-nucleoside monophosphates and is involved in maturation of structured RNAs.</text>
</comment>
<dbReference type="CDD" id="cd04471">
    <property type="entry name" value="S1_RNase_R"/>
    <property type="match status" value="1"/>
</dbReference>
<feature type="region of interest" description="Disordered" evidence="8">
    <location>
        <begin position="109"/>
        <end position="129"/>
    </location>
</feature>
<dbReference type="EC" id="3.1.13.1" evidence="7"/>
<dbReference type="PANTHER" id="PTHR23355:SF9">
    <property type="entry name" value="DIS3-LIKE EXONUCLEASE 2"/>
    <property type="match status" value="1"/>
</dbReference>
<evidence type="ECO:0000256" key="5">
    <source>
        <dbReference type="ARBA" id="ARBA00022839"/>
    </source>
</evidence>
<dbReference type="Pfam" id="PF17876">
    <property type="entry name" value="CSD2"/>
    <property type="match status" value="1"/>
</dbReference>
<keyword evidence="2 7" id="KW-0963">Cytoplasm</keyword>
<evidence type="ECO:0000313" key="10">
    <source>
        <dbReference type="EMBL" id="MFC3226581.1"/>
    </source>
</evidence>
<gene>
    <name evidence="7 10" type="primary">rnr</name>
    <name evidence="10" type="ORF">ACFOGJ_05025</name>
</gene>
<evidence type="ECO:0000256" key="6">
    <source>
        <dbReference type="ARBA" id="ARBA00022884"/>
    </source>
</evidence>
<dbReference type="HAMAP" id="MF_01895">
    <property type="entry name" value="RNase_R"/>
    <property type="match status" value="1"/>
</dbReference>
<organism evidence="10 11">
    <name type="scientific">Marinibaculum pumilum</name>
    <dbReference type="NCBI Taxonomy" id="1766165"/>
    <lineage>
        <taxon>Bacteria</taxon>
        <taxon>Pseudomonadati</taxon>
        <taxon>Pseudomonadota</taxon>
        <taxon>Alphaproteobacteria</taxon>
        <taxon>Rhodospirillales</taxon>
        <taxon>Rhodospirillaceae</taxon>
        <taxon>Marinibaculum</taxon>
    </lineage>
</organism>
<evidence type="ECO:0000256" key="7">
    <source>
        <dbReference type="HAMAP-Rule" id="MF_01895"/>
    </source>
</evidence>
<feature type="compositionally biased region" description="Basic residues" evidence="8">
    <location>
        <begin position="761"/>
        <end position="794"/>
    </location>
</feature>
<dbReference type="InterPro" id="IPR004476">
    <property type="entry name" value="RNase_II/RNase_R"/>
</dbReference>
<dbReference type="Pfam" id="PF00575">
    <property type="entry name" value="S1"/>
    <property type="match status" value="1"/>
</dbReference>
<dbReference type="InterPro" id="IPR003029">
    <property type="entry name" value="S1_domain"/>
</dbReference>
<dbReference type="InterPro" id="IPR012340">
    <property type="entry name" value="NA-bd_OB-fold"/>
</dbReference>
<keyword evidence="4 7" id="KW-0378">Hydrolase</keyword>
<comment type="similarity">
    <text evidence="7">Belongs to the RNR ribonuclease family. RNase R subfamily.</text>
</comment>
<dbReference type="EMBL" id="JBHRTR010000015">
    <property type="protein sequence ID" value="MFC3226581.1"/>
    <property type="molecule type" value="Genomic_DNA"/>
</dbReference>
<dbReference type="SMART" id="SM00955">
    <property type="entry name" value="RNB"/>
    <property type="match status" value="1"/>
</dbReference>
<comment type="caution">
    <text evidence="10">The sequence shown here is derived from an EMBL/GenBank/DDBJ whole genome shotgun (WGS) entry which is preliminary data.</text>
</comment>
<feature type="domain" description="S1 motif" evidence="9">
    <location>
        <begin position="653"/>
        <end position="734"/>
    </location>
</feature>
<evidence type="ECO:0000256" key="1">
    <source>
        <dbReference type="ARBA" id="ARBA00001849"/>
    </source>
</evidence>
<dbReference type="NCBIfam" id="TIGR02063">
    <property type="entry name" value="RNase_R"/>
    <property type="match status" value="1"/>
</dbReference>
<keyword evidence="6 7" id="KW-0694">RNA-binding</keyword>
<dbReference type="InterPro" id="IPR022966">
    <property type="entry name" value="RNase_II/R_CS"/>
</dbReference>
<dbReference type="NCBIfam" id="TIGR00358">
    <property type="entry name" value="3_prime_RNase"/>
    <property type="match status" value="1"/>
</dbReference>
<comment type="catalytic activity">
    <reaction evidence="1 7">
        <text>Exonucleolytic cleavage in the 3'- to 5'-direction to yield nucleoside 5'-phosphates.</text>
        <dbReference type="EC" id="3.1.13.1"/>
    </reaction>
</comment>
<keyword evidence="5 7" id="KW-0269">Exonuclease</keyword>
<keyword evidence="3 7" id="KW-0540">Nuclease</keyword>
<dbReference type="PROSITE" id="PS01175">
    <property type="entry name" value="RIBONUCLEASE_II"/>
    <property type="match status" value="1"/>
</dbReference>
<dbReference type="PROSITE" id="PS50126">
    <property type="entry name" value="S1"/>
    <property type="match status" value="1"/>
</dbReference>
<evidence type="ECO:0000313" key="11">
    <source>
        <dbReference type="Proteomes" id="UP001595528"/>
    </source>
</evidence>
<dbReference type="RefSeq" id="WP_379898620.1">
    <property type="nucleotide sequence ID" value="NZ_JBHRTR010000015.1"/>
</dbReference>
<reference evidence="11" key="1">
    <citation type="journal article" date="2019" name="Int. J. Syst. Evol. Microbiol.">
        <title>The Global Catalogue of Microorganisms (GCM) 10K type strain sequencing project: providing services to taxonomists for standard genome sequencing and annotation.</title>
        <authorList>
            <consortium name="The Broad Institute Genomics Platform"/>
            <consortium name="The Broad Institute Genome Sequencing Center for Infectious Disease"/>
            <person name="Wu L."/>
            <person name="Ma J."/>
        </authorList>
    </citation>
    <scope>NUCLEOTIDE SEQUENCE [LARGE SCALE GENOMIC DNA]</scope>
    <source>
        <strain evidence="11">KCTC 42964</strain>
    </source>
</reference>
<dbReference type="GO" id="GO:0008859">
    <property type="term" value="F:exoribonuclease II activity"/>
    <property type="evidence" value="ECO:0007669"/>
    <property type="project" value="UniProtKB-EC"/>
</dbReference>
<dbReference type="InterPro" id="IPR011805">
    <property type="entry name" value="RNase_R"/>
</dbReference>
<dbReference type="Gene3D" id="2.40.50.140">
    <property type="entry name" value="Nucleic acid-binding proteins"/>
    <property type="match status" value="1"/>
</dbReference>
<name>A0ABV7KWT7_9PROT</name>
<feature type="region of interest" description="Disordered" evidence="8">
    <location>
        <begin position="735"/>
        <end position="803"/>
    </location>
</feature>
<keyword evidence="11" id="KW-1185">Reference proteome</keyword>
<evidence type="ECO:0000256" key="8">
    <source>
        <dbReference type="SAM" id="MobiDB-lite"/>
    </source>
</evidence>